<proteinExistence type="predicted"/>
<dbReference type="GO" id="GO:0000166">
    <property type="term" value="F:nucleotide binding"/>
    <property type="evidence" value="ECO:0007669"/>
    <property type="project" value="InterPro"/>
</dbReference>
<evidence type="ECO:0000313" key="3">
    <source>
        <dbReference type="EMBL" id="OJX58854.1"/>
    </source>
</evidence>
<dbReference type="InterPro" id="IPR051450">
    <property type="entry name" value="Gfo/Idh/MocA_Oxidoreductases"/>
</dbReference>
<dbReference type="Gene3D" id="3.40.50.720">
    <property type="entry name" value="NAD(P)-binding Rossmann-like Domain"/>
    <property type="match status" value="1"/>
</dbReference>
<feature type="domain" description="GFO/IDH/MocA-like oxidoreductase" evidence="2">
    <location>
        <begin position="151"/>
        <end position="221"/>
    </location>
</feature>
<dbReference type="SUPFAM" id="SSF55347">
    <property type="entry name" value="Glyceraldehyde-3-phosphate dehydrogenase-like, C-terminal domain"/>
    <property type="match status" value="1"/>
</dbReference>
<reference evidence="3 4" key="1">
    <citation type="submission" date="2016-09" db="EMBL/GenBank/DDBJ databases">
        <title>Genome-resolved meta-omics ties microbial dynamics to process performance in biotechnology for thiocyanate degradation.</title>
        <authorList>
            <person name="Kantor R.S."/>
            <person name="Huddy R.J."/>
            <person name="Iyer R."/>
            <person name="Thomas B.C."/>
            <person name="Brown C.T."/>
            <person name="Anantharaman K."/>
            <person name="Tringe S."/>
            <person name="Hettich R.L."/>
            <person name="Harrison S.T."/>
            <person name="Banfield J.F."/>
        </authorList>
    </citation>
    <scope>NUCLEOTIDE SEQUENCE [LARGE SCALE GENOMIC DNA]</scope>
    <source>
        <strain evidence="3">59-99</strain>
    </source>
</reference>
<sequence length="320" mass="34650">MNIAVIGTGHLGTIHARLWAQQEGVTLASIVDPDETKGRAVAAEHGAAWYPSLEAMPDVDAVTIAAPTSLHHRLALDVLERGMHCFIEKPITATHTEALDVLAAAERVGRVVQVGHVERFNPAVRALAHVDVQPLFIEAHRLAPFKPRAIDVSVVHDLMIHDIDLILWLTGSEVTKVDATGVAVLTDTPDICNARITFANGCVANLTASRITAKPMRKMRVFQRDSYISLDLAAPGLELYRLIDGTALDPSHQIPLGTLSTQHGDRMIVFDTPPVPPVNAIAEEQRAFLDSITHGADIAVTAREATEAVRIAELIDRMTS</sequence>
<dbReference type="SUPFAM" id="SSF51735">
    <property type="entry name" value="NAD(P)-binding Rossmann-fold domains"/>
    <property type="match status" value="1"/>
</dbReference>
<dbReference type="Pfam" id="PF01408">
    <property type="entry name" value="GFO_IDH_MocA"/>
    <property type="match status" value="1"/>
</dbReference>
<evidence type="ECO:0000313" key="4">
    <source>
        <dbReference type="Proteomes" id="UP000184233"/>
    </source>
</evidence>
<organism evidence="3 4">
    <name type="scientific">Candidatus Kapaibacterium thiocyanatum</name>
    <dbReference type="NCBI Taxonomy" id="1895771"/>
    <lineage>
        <taxon>Bacteria</taxon>
        <taxon>Pseudomonadati</taxon>
        <taxon>Candidatus Kapaibacteriota</taxon>
        <taxon>Candidatus Kapaibacteriia</taxon>
        <taxon>Candidatus Kapaibacteriales</taxon>
        <taxon>Candidatus Kapaibacteriaceae</taxon>
        <taxon>Candidatus Kapaibacterium</taxon>
    </lineage>
</organism>
<dbReference type="AlphaFoldDB" id="A0A1M3L1Y4"/>
<feature type="domain" description="Gfo/Idh/MocA-like oxidoreductase N-terminal" evidence="1">
    <location>
        <begin position="1"/>
        <end position="116"/>
    </location>
</feature>
<dbReference type="EMBL" id="MKVH01000014">
    <property type="protein sequence ID" value="OJX58854.1"/>
    <property type="molecule type" value="Genomic_DNA"/>
</dbReference>
<evidence type="ECO:0000259" key="1">
    <source>
        <dbReference type="Pfam" id="PF01408"/>
    </source>
</evidence>
<gene>
    <name evidence="3" type="ORF">BGO89_03580</name>
</gene>
<dbReference type="InterPro" id="IPR000683">
    <property type="entry name" value="Gfo/Idh/MocA-like_OxRdtase_N"/>
</dbReference>
<accession>A0A1M3L1Y4</accession>
<dbReference type="Proteomes" id="UP000184233">
    <property type="component" value="Unassembled WGS sequence"/>
</dbReference>
<dbReference type="Gene3D" id="3.30.360.10">
    <property type="entry name" value="Dihydrodipicolinate Reductase, domain 2"/>
    <property type="match status" value="1"/>
</dbReference>
<evidence type="ECO:0000259" key="2">
    <source>
        <dbReference type="Pfam" id="PF22725"/>
    </source>
</evidence>
<dbReference type="InterPro" id="IPR055170">
    <property type="entry name" value="GFO_IDH_MocA-like_dom"/>
</dbReference>
<dbReference type="InterPro" id="IPR036291">
    <property type="entry name" value="NAD(P)-bd_dom_sf"/>
</dbReference>
<dbReference type="STRING" id="1895771.BGO89_03580"/>
<dbReference type="PANTHER" id="PTHR43377:SF1">
    <property type="entry name" value="BILIVERDIN REDUCTASE A"/>
    <property type="match status" value="1"/>
</dbReference>
<protein>
    <submittedName>
        <fullName evidence="3">Uncharacterized protein</fullName>
    </submittedName>
</protein>
<dbReference type="Pfam" id="PF22725">
    <property type="entry name" value="GFO_IDH_MocA_C3"/>
    <property type="match status" value="1"/>
</dbReference>
<name>A0A1M3L1Y4_9BACT</name>
<comment type="caution">
    <text evidence="3">The sequence shown here is derived from an EMBL/GenBank/DDBJ whole genome shotgun (WGS) entry which is preliminary data.</text>
</comment>
<dbReference type="PANTHER" id="PTHR43377">
    <property type="entry name" value="BILIVERDIN REDUCTASE A"/>
    <property type="match status" value="1"/>
</dbReference>